<evidence type="ECO:0000256" key="1">
    <source>
        <dbReference type="ARBA" id="ARBA00001033"/>
    </source>
</evidence>
<evidence type="ECO:0000256" key="3">
    <source>
        <dbReference type="ARBA" id="ARBA00013106"/>
    </source>
</evidence>
<evidence type="ECO:0000313" key="9">
    <source>
        <dbReference type="Proteomes" id="UP001145072"/>
    </source>
</evidence>
<evidence type="ECO:0000256" key="5">
    <source>
        <dbReference type="ARBA" id="ARBA00022801"/>
    </source>
</evidence>
<comment type="caution">
    <text evidence="8">The sequence shown here is derived from an EMBL/GenBank/DDBJ whole genome shotgun (WGS) entry which is preliminary data.</text>
</comment>
<proteinExistence type="predicted"/>
<keyword evidence="6 7" id="KW-0460">Magnesium</keyword>
<keyword evidence="9" id="KW-1185">Reference proteome</keyword>
<dbReference type="InterPro" id="IPR020550">
    <property type="entry name" value="Inositol_monophosphatase_CS"/>
</dbReference>
<protein>
    <recommendedName>
        <fullName evidence="3">inositol-phosphate phosphatase</fullName>
        <ecNumber evidence="3">3.1.3.25</ecNumber>
    </recommendedName>
</protein>
<dbReference type="GO" id="GO:0046872">
    <property type="term" value="F:metal ion binding"/>
    <property type="evidence" value="ECO:0007669"/>
    <property type="project" value="UniProtKB-KW"/>
</dbReference>
<evidence type="ECO:0000256" key="2">
    <source>
        <dbReference type="ARBA" id="ARBA00001946"/>
    </source>
</evidence>
<reference evidence="8" key="1">
    <citation type="submission" date="2022-06" db="EMBL/GenBank/DDBJ databases">
        <title>Aquibacillus sp. a new bacterium isolated from soil saline samples.</title>
        <authorList>
            <person name="Galisteo C."/>
            <person name="De La Haba R."/>
            <person name="Sanchez-Porro C."/>
            <person name="Ventosa A."/>
        </authorList>
    </citation>
    <scope>NUCLEOTIDE SEQUENCE</scope>
    <source>
        <strain evidence="8">JCM 12387</strain>
    </source>
</reference>
<dbReference type="PRINTS" id="PR00377">
    <property type="entry name" value="IMPHPHTASES"/>
</dbReference>
<feature type="binding site" evidence="7">
    <location>
        <position position="216"/>
    </location>
    <ligand>
        <name>Mg(2+)</name>
        <dbReference type="ChEBI" id="CHEBI:18420"/>
        <label>1</label>
        <note>catalytic</note>
    </ligand>
</feature>
<dbReference type="RefSeq" id="WP_259872207.1">
    <property type="nucleotide sequence ID" value="NZ_JAMQJZ010000006.1"/>
</dbReference>
<dbReference type="GO" id="GO:0007165">
    <property type="term" value="P:signal transduction"/>
    <property type="evidence" value="ECO:0007669"/>
    <property type="project" value="TreeGrafter"/>
</dbReference>
<organism evidence="8 9">
    <name type="scientific">Aquibacillus koreensis</name>
    <dbReference type="NCBI Taxonomy" id="279446"/>
    <lineage>
        <taxon>Bacteria</taxon>
        <taxon>Bacillati</taxon>
        <taxon>Bacillota</taxon>
        <taxon>Bacilli</taxon>
        <taxon>Bacillales</taxon>
        <taxon>Bacillaceae</taxon>
        <taxon>Aquibacillus</taxon>
    </lineage>
</organism>
<dbReference type="EMBL" id="JAMQJZ010000006">
    <property type="protein sequence ID" value="MDC3420629.1"/>
    <property type="molecule type" value="Genomic_DNA"/>
</dbReference>
<accession>A0A9X3WNN7</accession>
<dbReference type="GO" id="GO:0046854">
    <property type="term" value="P:phosphatidylinositol phosphate biosynthetic process"/>
    <property type="evidence" value="ECO:0007669"/>
    <property type="project" value="InterPro"/>
</dbReference>
<dbReference type="PROSITE" id="PS00630">
    <property type="entry name" value="IMP_2"/>
    <property type="match status" value="1"/>
</dbReference>
<dbReference type="Gene3D" id="3.30.540.10">
    <property type="entry name" value="Fructose-1,6-Bisphosphatase, subunit A, domain 1"/>
    <property type="match status" value="1"/>
</dbReference>
<evidence type="ECO:0000256" key="4">
    <source>
        <dbReference type="ARBA" id="ARBA00022723"/>
    </source>
</evidence>
<feature type="binding site" evidence="7">
    <location>
        <position position="89"/>
    </location>
    <ligand>
        <name>Mg(2+)</name>
        <dbReference type="ChEBI" id="CHEBI:18420"/>
        <label>1</label>
        <note>catalytic</note>
    </ligand>
</feature>
<keyword evidence="4 7" id="KW-0479">Metal-binding</keyword>
<evidence type="ECO:0000256" key="6">
    <source>
        <dbReference type="ARBA" id="ARBA00022842"/>
    </source>
</evidence>
<gene>
    <name evidence="8" type="ORF">NC661_09640</name>
</gene>
<dbReference type="GO" id="GO:0006020">
    <property type="term" value="P:inositol metabolic process"/>
    <property type="evidence" value="ECO:0007669"/>
    <property type="project" value="TreeGrafter"/>
</dbReference>
<comment type="cofactor">
    <cofactor evidence="2 7">
        <name>Mg(2+)</name>
        <dbReference type="ChEBI" id="CHEBI:18420"/>
    </cofactor>
</comment>
<dbReference type="FunFam" id="3.30.540.10:FF:000003">
    <property type="entry name" value="Inositol-1-monophosphatase"/>
    <property type="match status" value="1"/>
</dbReference>
<dbReference type="CDD" id="cd01637">
    <property type="entry name" value="IMPase_like"/>
    <property type="match status" value="1"/>
</dbReference>
<keyword evidence="5" id="KW-0378">Hydrolase</keyword>
<dbReference type="InterPro" id="IPR020583">
    <property type="entry name" value="Inositol_monoP_metal-BS"/>
</dbReference>
<sequence length="265" mass="29943">MDEKIRQDIFKRAKQWIHEAGKHIRDVIDEPLYIDTKSNPNDLVTDMDRNTEKYFLEKIQQTYPDHRVLGEEGYGDDIQSLEGTVWIIDPIDGTMNFVHQKRNFAISIGIFHEGIGEIGLIYNVMEDQLYTAIRGQGAFKNEKKLPQLANKVLGESILVINSVWACPNKKINHEGVQTLIKRVRGTRSYGSAALEFAFIAEGIVDGYLTLQLSPWDFAAGIVLIEEVGGIITQANGEKLNLLSNNTVLCSNREINDLIKDNIELL</sequence>
<feature type="binding site" evidence="7">
    <location>
        <position position="91"/>
    </location>
    <ligand>
        <name>Mg(2+)</name>
        <dbReference type="ChEBI" id="CHEBI:18420"/>
        <label>1</label>
        <note>catalytic</note>
    </ligand>
</feature>
<dbReference type="AlphaFoldDB" id="A0A9X3WNN7"/>
<comment type="catalytic activity">
    <reaction evidence="1">
        <text>a myo-inositol phosphate + H2O = myo-inositol + phosphate</text>
        <dbReference type="Rhea" id="RHEA:24056"/>
        <dbReference type="ChEBI" id="CHEBI:15377"/>
        <dbReference type="ChEBI" id="CHEBI:17268"/>
        <dbReference type="ChEBI" id="CHEBI:43474"/>
        <dbReference type="ChEBI" id="CHEBI:84139"/>
        <dbReference type="EC" id="3.1.3.25"/>
    </reaction>
</comment>
<dbReference type="EC" id="3.1.3.25" evidence="3"/>
<feature type="binding site" evidence="7">
    <location>
        <position position="92"/>
    </location>
    <ligand>
        <name>Mg(2+)</name>
        <dbReference type="ChEBI" id="CHEBI:18420"/>
        <label>1</label>
        <note>catalytic</note>
    </ligand>
</feature>
<feature type="binding site" evidence="7">
    <location>
        <position position="71"/>
    </location>
    <ligand>
        <name>Mg(2+)</name>
        <dbReference type="ChEBI" id="CHEBI:18420"/>
        <label>1</label>
        <note>catalytic</note>
    </ligand>
</feature>
<evidence type="ECO:0000313" key="8">
    <source>
        <dbReference type="EMBL" id="MDC3420629.1"/>
    </source>
</evidence>
<name>A0A9X3WNN7_9BACI</name>
<dbReference type="InterPro" id="IPR000760">
    <property type="entry name" value="Inositol_monophosphatase-like"/>
</dbReference>
<dbReference type="PANTHER" id="PTHR20854">
    <property type="entry name" value="INOSITOL MONOPHOSPHATASE"/>
    <property type="match status" value="1"/>
</dbReference>
<evidence type="ECO:0000256" key="7">
    <source>
        <dbReference type="PIRSR" id="PIRSR600760-2"/>
    </source>
</evidence>
<dbReference type="Pfam" id="PF00459">
    <property type="entry name" value="Inositol_P"/>
    <property type="match status" value="1"/>
</dbReference>
<dbReference type="Proteomes" id="UP001145072">
    <property type="component" value="Unassembled WGS sequence"/>
</dbReference>
<dbReference type="Gene3D" id="3.40.190.80">
    <property type="match status" value="1"/>
</dbReference>
<dbReference type="SUPFAM" id="SSF56655">
    <property type="entry name" value="Carbohydrate phosphatase"/>
    <property type="match status" value="1"/>
</dbReference>
<dbReference type="GO" id="GO:0008934">
    <property type="term" value="F:inositol monophosphate 1-phosphatase activity"/>
    <property type="evidence" value="ECO:0007669"/>
    <property type="project" value="TreeGrafter"/>
</dbReference>
<dbReference type="PROSITE" id="PS00629">
    <property type="entry name" value="IMP_1"/>
    <property type="match status" value="1"/>
</dbReference>
<dbReference type="PANTHER" id="PTHR20854:SF4">
    <property type="entry name" value="INOSITOL-1-MONOPHOSPHATASE-RELATED"/>
    <property type="match status" value="1"/>
</dbReference>